<dbReference type="GeneID" id="99987798"/>
<feature type="signal peptide" evidence="1">
    <location>
        <begin position="1"/>
        <end position="23"/>
    </location>
</feature>
<organism evidence="2 3">
    <name type="scientific">Roseivirga pacifica</name>
    <dbReference type="NCBI Taxonomy" id="1267423"/>
    <lineage>
        <taxon>Bacteria</taxon>
        <taxon>Pseudomonadati</taxon>
        <taxon>Bacteroidota</taxon>
        <taxon>Cytophagia</taxon>
        <taxon>Cytophagales</taxon>
        <taxon>Roseivirgaceae</taxon>
        <taxon>Roseivirga</taxon>
    </lineage>
</organism>
<dbReference type="RefSeq" id="WP_090259583.1">
    <property type="nucleotide sequence ID" value="NZ_FOIR01000003.1"/>
</dbReference>
<evidence type="ECO:0000256" key="1">
    <source>
        <dbReference type="SAM" id="SignalP"/>
    </source>
</evidence>
<reference evidence="3" key="1">
    <citation type="submission" date="2016-10" db="EMBL/GenBank/DDBJ databases">
        <authorList>
            <person name="Varghese N."/>
            <person name="Submissions S."/>
        </authorList>
    </citation>
    <scope>NUCLEOTIDE SEQUENCE [LARGE SCALE GENOMIC DNA]</scope>
    <source>
        <strain evidence="3">CGMCC 1.12402</strain>
    </source>
</reference>
<sequence>MKLVKRTFLTTCICLLCYTQAFAQTKFEREYRVKTNEVPARAIAFINWQTSYGKIRWYYEENFEANAYEGKLKINKQKYSIEFDTLGNLQDIEVELNVKRIDSPVLDEIKQSLSEKFDRYKIIRLQQQFSGNIKSLSSFLQTPSPTDSYVVRYEMTIKGKKNGSRELYEVTFNSAGEVINVSTIVSRNTDNLEY</sequence>
<protein>
    <recommendedName>
        <fullName evidence="4">Beta-lactamase-inhibitor-like, PepSY-like</fullName>
    </recommendedName>
</protein>
<dbReference type="STRING" id="1267423.SAMN05216290_3120"/>
<evidence type="ECO:0000313" key="3">
    <source>
        <dbReference type="Proteomes" id="UP000199437"/>
    </source>
</evidence>
<keyword evidence="3" id="KW-1185">Reference proteome</keyword>
<evidence type="ECO:0000313" key="2">
    <source>
        <dbReference type="EMBL" id="SEW35915.1"/>
    </source>
</evidence>
<proteinExistence type="predicted"/>
<dbReference type="OrthoDB" id="943438at2"/>
<accession>A0A1I0R765</accession>
<name>A0A1I0R765_9BACT</name>
<dbReference type="SUPFAM" id="SSF160574">
    <property type="entry name" value="BT0923-like"/>
    <property type="match status" value="1"/>
</dbReference>
<dbReference type="Proteomes" id="UP000199437">
    <property type="component" value="Unassembled WGS sequence"/>
</dbReference>
<dbReference type="EMBL" id="FOIR01000003">
    <property type="protein sequence ID" value="SEW35915.1"/>
    <property type="molecule type" value="Genomic_DNA"/>
</dbReference>
<dbReference type="AlphaFoldDB" id="A0A1I0R765"/>
<feature type="chain" id="PRO_5011611850" description="Beta-lactamase-inhibitor-like, PepSY-like" evidence="1">
    <location>
        <begin position="24"/>
        <end position="194"/>
    </location>
</feature>
<gene>
    <name evidence="2" type="ORF">SAMN05216290_3120</name>
</gene>
<keyword evidence="1" id="KW-0732">Signal</keyword>
<evidence type="ECO:0008006" key="4">
    <source>
        <dbReference type="Google" id="ProtNLM"/>
    </source>
</evidence>